<dbReference type="PANTHER" id="PTHR33653">
    <property type="entry name" value="RIBONUCLEASE VAPC2"/>
    <property type="match status" value="1"/>
</dbReference>
<evidence type="ECO:0000313" key="11">
    <source>
        <dbReference type="EMBL" id="MDN3565903.1"/>
    </source>
</evidence>
<sequence length="133" mass="13972">MTAAVILDTSAIMAILFQEADAQRFSDAIAAAPRRAISAATLVEAGIVAQGRGGAPLREDMEALLARARTEVAAFTAEHAALAAEGWRRYGKGRHPAGLNLGDCFAYALARSRGEPLLFKGTDFAQTDVKAAL</sequence>
<dbReference type="SUPFAM" id="SSF88723">
    <property type="entry name" value="PIN domain-like"/>
    <property type="match status" value="1"/>
</dbReference>
<dbReference type="Gene3D" id="3.40.50.1010">
    <property type="entry name" value="5'-nuclease"/>
    <property type="match status" value="1"/>
</dbReference>
<feature type="binding site" evidence="8">
    <location>
        <position position="8"/>
    </location>
    <ligand>
        <name>Mg(2+)</name>
        <dbReference type="ChEBI" id="CHEBI:18420"/>
    </ligand>
</feature>
<evidence type="ECO:0000256" key="1">
    <source>
        <dbReference type="ARBA" id="ARBA00001946"/>
    </source>
</evidence>
<keyword evidence="4 8" id="KW-0479">Metal-binding</keyword>
<keyword evidence="3 8" id="KW-0540">Nuclease</keyword>
<evidence type="ECO:0000256" key="2">
    <source>
        <dbReference type="ARBA" id="ARBA00022649"/>
    </source>
</evidence>
<evidence type="ECO:0000259" key="10">
    <source>
        <dbReference type="Pfam" id="PF01850"/>
    </source>
</evidence>
<dbReference type="EMBL" id="JAUFPN010000153">
    <property type="protein sequence ID" value="MDN3565903.1"/>
    <property type="molecule type" value="Genomic_DNA"/>
</dbReference>
<accession>A0ABT8A8Q0</accession>
<keyword evidence="8" id="KW-0800">Toxin</keyword>
<dbReference type="InterPro" id="IPR029060">
    <property type="entry name" value="PIN-like_dom_sf"/>
</dbReference>
<dbReference type="HAMAP" id="MF_00265">
    <property type="entry name" value="VapC_Nob1"/>
    <property type="match status" value="1"/>
</dbReference>
<organism evidence="11 12">
    <name type="scientific">Paeniroseomonas aquatica</name>
    <dbReference type="NCBI Taxonomy" id="373043"/>
    <lineage>
        <taxon>Bacteria</taxon>
        <taxon>Pseudomonadati</taxon>
        <taxon>Pseudomonadota</taxon>
        <taxon>Alphaproteobacteria</taxon>
        <taxon>Acetobacterales</taxon>
        <taxon>Acetobacteraceae</taxon>
        <taxon>Paeniroseomonas</taxon>
    </lineage>
</organism>
<dbReference type="PANTHER" id="PTHR33653:SF1">
    <property type="entry name" value="RIBONUCLEASE VAPC2"/>
    <property type="match status" value="1"/>
</dbReference>
<dbReference type="Pfam" id="PF01850">
    <property type="entry name" value="PIN"/>
    <property type="match status" value="1"/>
</dbReference>
<keyword evidence="5 8" id="KW-0378">Hydrolase</keyword>
<evidence type="ECO:0000256" key="9">
    <source>
        <dbReference type="SAM" id="Coils"/>
    </source>
</evidence>
<dbReference type="RefSeq" id="WP_290317775.1">
    <property type="nucleotide sequence ID" value="NZ_JAUFPN010000153.1"/>
</dbReference>
<evidence type="ECO:0000313" key="12">
    <source>
        <dbReference type="Proteomes" id="UP001529369"/>
    </source>
</evidence>
<proteinExistence type="inferred from homology"/>
<name>A0ABT8A8Q0_9PROT</name>
<feature type="coiled-coil region" evidence="9">
    <location>
        <begin position="58"/>
        <end position="85"/>
    </location>
</feature>
<dbReference type="EC" id="3.1.-.-" evidence="8"/>
<evidence type="ECO:0000256" key="5">
    <source>
        <dbReference type="ARBA" id="ARBA00022801"/>
    </source>
</evidence>
<dbReference type="InterPro" id="IPR022907">
    <property type="entry name" value="VapC_family"/>
</dbReference>
<evidence type="ECO:0000256" key="6">
    <source>
        <dbReference type="ARBA" id="ARBA00022842"/>
    </source>
</evidence>
<dbReference type="InterPro" id="IPR002716">
    <property type="entry name" value="PIN_dom"/>
</dbReference>
<keyword evidence="2 8" id="KW-1277">Toxin-antitoxin system</keyword>
<evidence type="ECO:0000256" key="8">
    <source>
        <dbReference type="HAMAP-Rule" id="MF_00265"/>
    </source>
</evidence>
<comment type="function">
    <text evidence="8">Toxic component of a toxin-antitoxin (TA) system. An RNase.</text>
</comment>
<keyword evidence="6 8" id="KW-0460">Magnesium</keyword>
<keyword evidence="9" id="KW-0175">Coiled coil</keyword>
<feature type="domain" description="PIN" evidence="10">
    <location>
        <begin position="5"/>
        <end position="129"/>
    </location>
</feature>
<gene>
    <name evidence="8" type="primary">vapC</name>
    <name evidence="11" type="ORF">QWZ14_16150</name>
</gene>
<dbReference type="InterPro" id="IPR050556">
    <property type="entry name" value="Type_II_TA_system_RNase"/>
</dbReference>
<comment type="caution">
    <text evidence="11">The sequence shown here is derived from an EMBL/GenBank/DDBJ whole genome shotgun (WGS) entry which is preliminary data.</text>
</comment>
<protein>
    <recommendedName>
        <fullName evidence="8">Ribonuclease VapC</fullName>
        <shortName evidence="8">RNase VapC</shortName>
        <ecNumber evidence="8">3.1.-.-</ecNumber>
    </recommendedName>
    <alternativeName>
        <fullName evidence="8">Toxin VapC</fullName>
    </alternativeName>
</protein>
<evidence type="ECO:0000256" key="4">
    <source>
        <dbReference type="ARBA" id="ARBA00022723"/>
    </source>
</evidence>
<feature type="binding site" evidence="8">
    <location>
        <position position="103"/>
    </location>
    <ligand>
        <name>Mg(2+)</name>
        <dbReference type="ChEBI" id="CHEBI:18420"/>
    </ligand>
</feature>
<dbReference type="Proteomes" id="UP001529369">
    <property type="component" value="Unassembled WGS sequence"/>
</dbReference>
<evidence type="ECO:0000256" key="7">
    <source>
        <dbReference type="ARBA" id="ARBA00038093"/>
    </source>
</evidence>
<keyword evidence="12" id="KW-1185">Reference proteome</keyword>
<dbReference type="CDD" id="cd09871">
    <property type="entry name" value="PIN_MtVapC28-VapC30-like"/>
    <property type="match status" value="1"/>
</dbReference>
<evidence type="ECO:0000256" key="3">
    <source>
        <dbReference type="ARBA" id="ARBA00022722"/>
    </source>
</evidence>
<comment type="cofactor">
    <cofactor evidence="1 8">
        <name>Mg(2+)</name>
        <dbReference type="ChEBI" id="CHEBI:18420"/>
    </cofactor>
</comment>
<reference evidence="12" key="1">
    <citation type="journal article" date="2019" name="Int. J. Syst. Evol. Microbiol.">
        <title>The Global Catalogue of Microorganisms (GCM) 10K type strain sequencing project: providing services to taxonomists for standard genome sequencing and annotation.</title>
        <authorList>
            <consortium name="The Broad Institute Genomics Platform"/>
            <consortium name="The Broad Institute Genome Sequencing Center for Infectious Disease"/>
            <person name="Wu L."/>
            <person name="Ma J."/>
        </authorList>
    </citation>
    <scope>NUCLEOTIDE SEQUENCE [LARGE SCALE GENOMIC DNA]</scope>
    <source>
        <strain evidence="12">CECT 7131</strain>
    </source>
</reference>
<comment type="similarity">
    <text evidence="7 8">Belongs to the PINc/VapC protein family.</text>
</comment>